<evidence type="ECO:0000256" key="1">
    <source>
        <dbReference type="SAM" id="MobiDB-lite"/>
    </source>
</evidence>
<reference evidence="3" key="1">
    <citation type="journal article" date="2020" name="Nat. Commun.">
        <title>Genome sequence of the cluster root forming white lupin.</title>
        <authorList>
            <person name="Hufnagel B."/>
            <person name="Marques A."/>
            <person name="Soriano A."/>
            <person name="Marques L."/>
            <person name="Divol F."/>
            <person name="Doumas P."/>
            <person name="Sallet E."/>
            <person name="Mancinotti D."/>
            <person name="Carrere S."/>
            <person name="Marande W."/>
            <person name="Arribat S."/>
            <person name="Keller J."/>
            <person name="Huneau C."/>
            <person name="Blein T."/>
            <person name="Aime D."/>
            <person name="Laguerre M."/>
            <person name="Taylor J."/>
            <person name="Schubert V."/>
            <person name="Nelson M."/>
            <person name="Geu-Flores F."/>
            <person name="Crespi M."/>
            <person name="Gallardo-Guerrero K."/>
            <person name="Delaux P.-M."/>
            <person name="Salse J."/>
            <person name="Berges H."/>
            <person name="Guyot R."/>
            <person name="Gouzy J."/>
            <person name="Peret B."/>
        </authorList>
    </citation>
    <scope>NUCLEOTIDE SEQUENCE [LARGE SCALE GENOMIC DNA]</scope>
    <source>
        <strain evidence="3">cv. Amiga</strain>
    </source>
</reference>
<dbReference type="OrthoDB" id="1710287at2759"/>
<accession>A0A6A4PXW7</accession>
<proteinExistence type="predicted"/>
<name>A0A6A4PXW7_LUPAL</name>
<evidence type="ECO:0000313" key="2">
    <source>
        <dbReference type="EMBL" id="KAE9606283.1"/>
    </source>
</evidence>
<sequence length="104" mass="11366">MSRHRRQHSQVLPPEILTGDEDLGNTNNANTTFLCGGHHWYTSGAILTVQESRETISNNREPVASGYSRLDAGLRSSYSQLGSSSYSSSSVALQPYNGYESILS</sequence>
<organism evidence="2 3">
    <name type="scientific">Lupinus albus</name>
    <name type="common">White lupine</name>
    <name type="synonym">Lupinus termis</name>
    <dbReference type="NCBI Taxonomy" id="3870"/>
    <lineage>
        <taxon>Eukaryota</taxon>
        <taxon>Viridiplantae</taxon>
        <taxon>Streptophyta</taxon>
        <taxon>Embryophyta</taxon>
        <taxon>Tracheophyta</taxon>
        <taxon>Spermatophyta</taxon>
        <taxon>Magnoliopsida</taxon>
        <taxon>eudicotyledons</taxon>
        <taxon>Gunneridae</taxon>
        <taxon>Pentapetalae</taxon>
        <taxon>rosids</taxon>
        <taxon>fabids</taxon>
        <taxon>Fabales</taxon>
        <taxon>Fabaceae</taxon>
        <taxon>Papilionoideae</taxon>
        <taxon>50 kb inversion clade</taxon>
        <taxon>genistoids sensu lato</taxon>
        <taxon>core genistoids</taxon>
        <taxon>Genisteae</taxon>
        <taxon>Lupinus</taxon>
    </lineage>
</organism>
<dbReference type="EMBL" id="WOCE01000010">
    <property type="protein sequence ID" value="KAE9606283.1"/>
    <property type="molecule type" value="Genomic_DNA"/>
</dbReference>
<dbReference type="AlphaFoldDB" id="A0A6A4PXW7"/>
<feature type="region of interest" description="Disordered" evidence="1">
    <location>
        <begin position="1"/>
        <end position="24"/>
    </location>
</feature>
<comment type="caution">
    <text evidence="2">The sequence shown here is derived from an EMBL/GenBank/DDBJ whole genome shotgun (WGS) entry which is preliminary data.</text>
</comment>
<keyword evidence="3" id="KW-1185">Reference proteome</keyword>
<protein>
    <submittedName>
        <fullName evidence="2">Uncharacterized protein</fullName>
    </submittedName>
</protein>
<evidence type="ECO:0000313" key="3">
    <source>
        <dbReference type="Proteomes" id="UP000447434"/>
    </source>
</evidence>
<gene>
    <name evidence="2" type="ORF">Lalb_Chr10g0106261</name>
</gene>
<dbReference type="Proteomes" id="UP000447434">
    <property type="component" value="Chromosome 10"/>
</dbReference>